<dbReference type="RefSeq" id="XP_025424548.1">
    <property type="nucleotide sequence ID" value="XM_025568763.1"/>
</dbReference>
<dbReference type="InterPro" id="IPR052243">
    <property type="entry name" value="Mito_inner_membrane_organizer"/>
</dbReference>
<dbReference type="SUPFAM" id="SSF46565">
    <property type="entry name" value="Chaperone J-domain"/>
    <property type="match status" value="1"/>
</dbReference>
<dbReference type="Gene3D" id="1.10.287.110">
    <property type="entry name" value="DnaJ domain"/>
    <property type="match status" value="1"/>
</dbReference>
<dbReference type="InterPro" id="IPR024586">
    <property type="entry name" value="DnaJ-like_C11_C"/>
</dbReference>
<sequence length="569" mass="64801">MDSDSENDFLEDDYYSILNLRKSATQDEITNAYRRLSKIYHPDKHVDETKKKEAEILFNKTQKAYEVLKDPHQRAIYDCVGVKGLKTEGWEIVHRTKTPQEIREEYEALARDREERMLRLRTNARGVFTAKIDATDVFEPNQYVDYDYEEDSYIYIPNIEVSSMSMSMSTEAPITLRDTIVLSGNLSSRTGSVSSSYKRLLSSNGWIKYDLTAGNGLHVGAKVFKMITKTVFGTIEGSLNDLSSGSLKPMGRVLLGTSLGARTTGYISLGGRFSSLKQTSLSTEVEHNTERSYCMFKVEIGLAPAISMLYTWKFIEQDLMLRIYAKAGVLNSKLEYGVEKKVSKLNTFAATVQIDTINGVTLKIKFVRASQTYIFPILLSHEVITPPIFYATFVPIVSWFVAKNVLLDPLMKEYKNRKIVKQREINKKRMAELRQEALSAINLMMATMERIVRDETEKRGLIIVFAKYGCAELINQAGQSFNENDILQPNIIDVTVPLQCLVKDSQLILHTTTKCQLPGFYDPCIGEKKMLKIQYTYRDQNHEVTINDNEPLRIPRPHSLLVRTSTPPS</sequence>
<feature type="domain" description="J" evidence="2">
    <location>
        <begin position="13"/>
        <end position="81"/>
    </location>
</feature>
<dbReference type="Pfam" id="PF11875">
    <property type="entry name" value="DnaJ-like_C11_C"/>
    <property type="match status" value="1"/>
</dbReference>
<keyword evidence="1" id="KW-0143">Chaperone</keyword>
<evidence type="ECO:0000256" key="1">
    <source>
        <dbReference type="ARBA" id="ARBA00023186"/>
    </source>
</evidence>
<dbReference type="PANTHER" id="PTHR44157:SF1">
    <property type="entry name" value="DNAJ HOMOLOG SUBFAMILY C MEMBER 11"/>
    <property type="match status" value="1"/>
</dbReference>
<dbReference type="Pfam" id="PF00226">
    <property type="entry name" value="DnaJ"/>
    <property type="match status" value="1"/>
</dbReference>
<dbReference type="AlphaFoldDB" id="A0A8B8GNA7"/>
<name>A0A8B8GNA7_9HEMI</name>
<dbReference type="InterPro" id="IPR001623">
    <property type="entry name" value="DnaJ_domain"/>
</dbReference>
<accession>A0A8B8GNA7</accession>
<dbReference type="GO" id="GO:0042407">
    <property type="term" value="P:cristae formation"/>
    <property type="evidence" value="ECO:0007669"/>
    <property type="project" value="TreeGrafter"/>
</dbReference>
<dbReference type="GeneID" id="112693615"/>
<dbReference type="PRINTS" id="PR00625">
    <property type="entry name" value="JDOMAIN"/>
</dbReference>
<protein>
    <submittedName>
        <fullName evidence="4">DnaJ homolog subfamily C member 11 isoform X1</fullName>
    </submittedName>
</protein>
<gene>
    <name evidence="4" type="primary">LOC112693615</name>
</gene>
<dbReference type="InterPro" id="IPR036869">
    <property type="entry name" value="J_dom_sf"/>
</dbReference>
<dbReference type="Proteomes" id="UP000694846">
    <property type="component" value="Unplaced"/>
</dbReference>
<dbReference type="OrthoDB" id="18010at2759"/>
<organism evidence="3 4">
    <name type="scientific">Sipha flava</name>
    <name type="common">yellow sugarcane aphid</name>
    <dbReference type="NCBI Taxonomy" id="143950"/>
    <lineage>
        <taxon>Eukaryota</taxon>
        <taxon>Metazoa</taxon>
        <taxon>Ecdysozoa</taxon>
        <taxon>Arthropoda</taxon>
        <taxon>Hexapoda</taxon>
        <taxon>Insecta</taxon>
        <taxon>Pterygota</taxon>
        <taxon>Neoptera</taxon>
        <taxon>Paraneoptera</taxon>
        <taxon>Hemiptera</taxon>
        <taxon>Sternorrhyncha</taxon>
        <taxon>Aphidomorpha</taxon>
        <taxon>Aphidoidea</taxon>
        <taxon>Aphididae</taxon>
        <taxon>Sipha</taxon>
    </lineage>
</organism>
<evidence type="ECO:0000313" key="3">
    <source>
        <dbReference type="Proteomes" id="UP000694846"/>
    </source>
</evidence>
<dbReference type="InterPro" id="IPR055225">
    <property type="entry name" value="DNAJC11-like_beta-barrel"/>
</dbReference>
<evidence type="ECO:0000313" key="4">
    <source>
        <dbReference type="RefSeq" id="XP_025424548.1"/>
    </source>
</evidence>
<dbReference type="PANTHER" id="PTHR44157">
    <property type="entry name" value="DNAJ HOMOLOG SUBFAMILY C MEMBER 11"/>
    <property type="match status" value="1"/>
</dbReference>
<keyword evidence="3" id="KW-1185">Reference proteome</keyword>
<evidence type="ECO:0000259" key="2">
    <source>
        <dbReference type="PROSITE" id="PS50076"/>
    </source>
</evidence>
<dbReference type="SMART" id="SM00271">
    <property type="entry name" value="DnaJ"/>
    <property type="match status" value="1"/>
</dbReference>
<dbReference type="PROSITE" id="PS50076">
    <property type="entry name" value="DNAJ_2"/>
    <property type="match status" value="1"/>
</dbReference>
<proteinExistence type="predicted"/>
<dbReference type="GO" id="GO:0005739">
    <property type="term" value="C:mitochondrion"/>
    <property type="evidence" value="ECO:0007669"/>
    <property type="project" value="GOC"/>
</dbReference>
<dbReference type="Pfam" id="PF22774">
    <property type="entry name" value="DNAJC11_beta-barrel"/>
    <property type="match status" value="1"/>
</dbReference>
<dbReference type="CDD" id="cd06257">
    <property type="entry name" value="DnaJ"/>
    <property type="match status" value="1"/>
</dbReference>
<reference evidence="4" key="1">
    <citation type="submission" date="2025-08" db="UniProtKB">
        <authorList>
            <consortium name="RefSeq"/>
        </authorList>
    </citation>
    <scope>IDENTIFICATION</scope>
    <source>
        <tissue evidence="4">Whole body</tissue>
    </source>
</reference>